<dbReference type="Gramene" id="EOY30959">
    <property type="protein sequence ID" value="EOY30959"/>
    <property type="gene ID" value="TCM_038001"/>
</dbReference>
<protein>
    <submittedName>
        <fullName evidence="1">Uncharacterized protein</fullName>
    </submittedName>
</protein>
<name>A0A061GUY9_THECC</name>
<gene>
    <name evidence="1" type="ORF">TCM_038001</name>
</gene>
<evidence type="ECO:0000313" key="1">
    <source>
        <dbReference type="EMBL" id="EOY30959.1"/>
    </source>
</evidence>
<dbReference type="Proteomes" id="UP000026915">
    <property type="component" value="Chromosome 9"/>
</dbReference>
<sequence length="89" mass="10034">MGCFCQKTCLGFDYFSEPDTWTGLSATWDRIEDLMDLKANLPTKLIEKPSLEFKGNSCRLVNMFKTQSVLDSHAPPSRAKAVNTNTPQF</sequence>
<dbReference type="EMBL" id="CM001887">
    <property type="protein sequence ID" value="EOY30959.1"/>
    <property type="molecule type" value="Genomic_DNA"/>
</dbReference>
<proteinExistence type="predicted"/>
<evidence type="ECO:0000313" key="2">
    <source>
        <dbReference type="Proteomes" id="UP000026915"/>
    </source>
</evidence>
<accession>A0A061GUY9</accession>
<keyword evidence="2" id="KW-1185">Reference proteome</keyword>
<dbReference type="InParanoid" id="A0A061GUY9"/>
<reference evidence="1 2" key="1">
    <citation type="journal article" date="2013" name="Genome Biol.">
        <title>The genome sequence of the most widely cultivated cacao type and its use to identify candidate genes regulating pod color.</title>
        <authorList>
            <person name="Motamayor J.C."/>
            <person name="Mockaitis K."/>
            <person name="Schmutz J."/>
            <person name="Haiminen N."/>
            <person name="Iii D.L."/>
            <person name="Cornejo O."/>
            <person name="Findley S.D."/>
            <person name="Zheng P."/>
            <person name="Utro F."/>
            <person name="Royaert S."/>
            <person name="Saski C."/>
            <person name="Jenkins J."/>
            <person name="Podicheti R."/>
            <person name="Zhao M."/>
            <person name="Scheffler B.E."/>
            <person name="Stack J.C."/>
            <person name="Feltus F.A."/>
            <person name="Mustiga G.M."/>
            <person name="Amores F."/>
            <person name="Phillips W."/>
            <person name="Marelli J.P."/>
            <person name="May G.D."/>
            <person name="Shapiro H."/>
            <person name="Ma J."/>
            <person name="Bustamante C.D."/>
            <person name="Schnell R.J."/>
            <person name="Main D."/>
            <person name="Gilbert D."/>
            <person name="Parida L."/>
            <person name="Kuhn D.N."/>
        </authorList>
    </citation>
    <scope>NUCLEOTIDE SEQUENCE [LARGE SCALE GENOMIC DNA]</scope>
    <source>
        <strain evidence="2">cv. Matina 1-6</strain>
    </source>
</reference>
<dbReference type="HOGENOM" id="CLU_2459234_0_0_1"/>
<dbReference type="AlphaFoldDB" id="A0A061GUY9"/>
<organism evidence="1 2">
    <name type="scientific">Theobroma cacao</name>
    <name type="common">Cacao</name>
    <name type="synonym">Cocoa</name>
    <dbReference type="NCBI Taxonomy" id="3641"/>
    <lineage>
        <taxon>Eukaryota</taxon>
        <taxon>Viridiplantae</taxon>
        <taxon>Streptophyta</taxon>
        <taxon>Embryophyta</taxon>
        <taxon>Tracheophyta</taxon>
        <taxon>Spermatophyta</taxon>
        <taxon>Magnoliopsida</taxon>
        <taxon>eudicotyledons</taxon>
        <taxon>Gunneridae</taxon>
        <taxon>Pentapetalae</taxon>
        <taxon>rosids</taxon>
        <taxon>malvids</taxon>
        <taxon>Malvales</taxon>
        <taxon>Malvaceae</taxon>
        <taxon>Byttnerioideae</taxon>
        <taxon>Theobroma</taxon>
    </lineage>
</organism>